<dbReference type="InterPro" id="IPR036028">
    <property type="entry name" value="SH3-like_dom_sf"/>
</dbReference>
<protein>
    <recommendedName>
        <fullName evidence="5">SH3 domain-containing protein</fullName>
    </recommendedName>
</protein>
<evidence type="ECO:0008006" key="5">
    <source>
        <dbReference type="Google" id="ProtNLM"/>
    </source>
</evidence>
<evidence type="ECO:0000256" key="2">
    <source>
        <dbReference type="SAM" id="Phobius"/>
    </source>
</evidence>
<dbReference type="AlphaFoldDB" id="A0A5N5QCP1"/>
<dbReference type="OrthoDB" id="5340910at2759"/>
<reference evidence="3 4" key="1">
    <citation type="journal article" date="2019" name="Fungal Biol. Biotechnol.">
        <title>Draft genome sequence of fastidious pathogen Ceratobasidium theobromae, which causes vascular-streak dieback in Theobroma cacao.</title>
        <authorList>
            <person name="Ali S.S."/>
            <person name="Asman A."/>
            <person name="Shao J."/>
            <person name="Firmansyah A.P."/>
            <person name="Susilo A.W."/>
            <person name="Rosmana A."/>
            <person name="McMahon P."/>
            <person name="Junaid M."/>
            <person name="Guest D."/>
            <person name="Kheng T.Y."/>
            <person name="Meinhardt L.W."/>
            <person name="Bailey B.A."/>
        </authorList>
    </citation>
    <scope>NUCLEOTIDE SEQUENCE [LARGE SCALE GENOMIC DNA]</scope>
    <source>
        <strain evidence="3 4">CT2</strain>
    </source>
</reference>
<keyword evidence="2" id="KW-0812">Transmembrane</keyword>
<evidence type="ECO:0000313" key="3">
    <source>
        <dbReference type="EMBL" id="KAB5589218.1"/>
    </source>
</evidence>
<proteinExistence type="predicted"/>
<gene>
    <name evidence="3" type="ORF">CTheo_7346</name>
</gene>
<feature type="region of interest" description="Disordered" evidence="1">
    <location>
        <begin position="1"/>
        <end position="32"/>
    </location>
</feature>
<keyword evidence="4" id="KW-1185">Reference proteome</keyword>
<feature type="compositionally biased region" description="Basic residues" evidence="1">
    <location>
        <begin position="1"/>
        <end position="16"/>
    </location>
</feature>
<dbReference type="SUPFAM" id="SSF50044">
    <property type="entry name" value="SH3-domain"/>
    <property type="match status" value="1"/>
</dbReference>
<name>A0A5N5QCP1_9AGAM</name>
<dbReference type="EMBL" id="SSOP01000301">
    <property type="protein sequence ID" value="KAB5589218.1"/>
    <property type="molecule type" value="Genomic_DNA"/>
</dbReference>
<accession>A0A5N5QCP1</accession>
<comment type="caution">
    <text evidence="3">The sequence shown here is derived from an EMBL/GenBank/DDBJ whole genome shotgun (WGS) entry which is preliminary data.</text>
</comment>
<organism evidence="3 4">
    <name type="scientific">Ceratobasidium theobromae</name>
    <dbReference type="NCBI Taxonomy" id="1582974"/>
    <lineage>
        <taxon>Eukaryota</taxon>
        <taxon>Fungi</taxon>
        <taxon>Dikarya</taxon>
        <taxon>Basidiomycota</taxon>
        <taxon>Agaricomycotina</taxon>
        <taxon>Agaricomycetes</taxon>
        <taxon>Cantharellales</taxon>
        <taxon>Ceratobasidiaceae</taxon>
        <taxon>Ceratobasidium</taxon>
    </lineage>
</organism>
<dbReference type="Proteomes" id="UP000383932">
    <property type="component" value="Unassembled WGS sequence"/>
</dbReference>
<keyword evidence="2" id="KW-0472">Membrane</keyword>
<keyword evidence="2" id="KW-1133">Transmembrane helix</keyword>
<feature type="transmembrane region" description="Helical" evidence="2">
    <location>
        <begin position="57"/>
        <end position="77"/>
    </location>
</feature>
<evidence type="ECO:0000256" key="1">
    <source>
        <dbReference type="SAM" id="MobiDB-lite"/>
    </source>
</evidence>
<evidence type="ECO:0000313" key="4">
    <source>
        <dbReference type="Proteomes" id="UP000383932"/>
    </source>
</evidence>
<sequence length="459" mass="49098">MHVHRHLHHKFRPAKMRMHEHGHGSPSYTARTPASPQARLAARSFQNDSPDSMTPTAIIGICIAAGACAILALALLIRHLRKAKNQANRSAQQIEFPVGRRTSASDDTHVVDFVYGEKVRTSYEDYHGYSSGGPKAVSRAALTNSVILPLPAAAAHVMAPRGIDVQRANDPGMGFPSPPALFPGTPSSVHSFYGPAIARTQAERQLPQSSALRALALAAGVSSPTSSSFKPEARNEGLELPVQLSRFRESTFGNGMKLGEHLGIQGNKNEPSMQLNASPQPASPGSLKGGFSFGGERMPYRAHKHAASSLSMADVRSVRISFVSGSTSPALAGGFPHHSPQNSVSHGRTDSAGSVATNVITRKVLTVFPPLLPDELVLAAGEKVTLLQTFDDEWCVVGRDRFGEVEVGAVPAYVFTKVKAGEQMQRPMRSTSLGVKVEMSSTPGAAWSSREEVMSWSNF</sequence>